<sequence>MQVMSYEKAAAQRAHVNHSSIPRWDSRSMRAIFLLAAAVILGLTGGYAWSKWSNPASSQAALPSVADDGSRETAEEVQETVHFDNCAAVRAAGKAPLFPGHPGYSKDLDPDGDGVACPP</sequence>
<dbReference type="Pfam" id="PF05901">
    <property type="entry name" value="Excalibur"/>
    <property type="match status" value="1"/>
</dbReference>
<reference evidence="4" key="1">
    <citation type="journal article" date="2019" name="Int. J. Syst. Evol. Microbiol.">
        <title>The Global Catalogue of Microorganisms (GCM) 10K type strain sequencing project: providing services to taxonomists for standard genome sequencing and annotation.</title>
        <authorList>
            <consortium name="The Broad Institute Genomics Platform"/>
            <consortium name="The Broad Institute Genome Sequencing Center for Infectious Disease"/>
            <person name="Wu L."/>
            <person name="Ma J."/>
        </authorList>
    </citation>
    <scope>NUCLEOTIDE SEQUENCE [LARGE SCALE GENOMIC DNA]</scope>
    <source>
        <strain evidence="4">JCM 17543</strain>
    </source>
</reference>
<proteinExistence type="predicted"/>
<evidence type="ECO:0000259" key="2">
    <source>
        <dbReference type="SMART" id="SM00894"/>
    </source>
</evidence>
<evidence type="ECO:0000313" key="4">
    <source>
        <dbReference type="Proteomes" id="UP001500827"/>
    </source>
</evidence>
<feature type="domain" description="Excalibur calcium-binding" evidence="2">
    <location>
        <begin position="82"/>
        <end position="118"/>
    </location>
</feature>
<evidence type="ECO:0000256" key="1">
    <source>
        <dbReference type="SAM" id="MobiDB-lite"/>
    </source>
</evidence>
<gene>
    <name evidence="3" type="ORF">GCM10022276_23540</name>
</gene>
<name>A0ABP7LLC6_9SPHN</name>
<protein>
    <recommendedName>
        <fullName evidence="2">Excalibur calcium-binding domain-containing protein</fullName>
    </recommendedName>
</protein>
<dbReference type="SMART" id="SM00894">
    <property type="entry name" value="Excalibur"/>
    <property type="match status" value="1"/>
</dbReference>
<dbReference type="EMBL" id="BAABBM010000001">
    <property type="protein sequence ID" value="GAA3904201.1"/>
    <property type="molecule type" value="Genomic_DNA"/>
</dbReference>
<accession>A0ABP7LLC6</accession>
<organism evidence="3 4">
    <name type="scientific">Sphingomonas limnosediminicola</name>
    <dbReference type="NCBI Taxonomy" id="940133"/>
    <lineage>
        <taxon>Bacteria</taxon>
        <taxon>Pseudomonadati</taxon>
        <taxon>Pseudomonadota</taxon>
        <taxon>Alphaproteobacteria</taxon>
        <taxon>Sphingomonadales</taxon>
        <taxon>Sphingomonadaceae</taxon>
        <taxon>Sphingomonas</taxon>
    </lineage>
</organism>
<dbReference type="InterPro" id="IPR008613">
    <property type="entry name" value="Excalibur_Ca-bd_domain"/>
</dbReference>
<evidence type="ECO:0000313" key="3">
    <source>
        <dbReference type="EMBL" id="GAA3904201.1"/>
    </source>
</evidence>
<keyword evidence="4" id="KW-1185">Reference proteome</keyword>
<dbReference type="Proteomes" id="UP001500827">
    <property type="component" value="Unassembled WGS sequence"/>
</dbReference>
<feature type="region of interest" description="Disordered" evidence="1">
    <location>
        <begin position="96"/>
        <end position="119"/>
    </location>
</feature>
<comment type="caution">
    <text evidence="3">The sequence shown here is derived from an EMBL/GenBank/DDBJ whole genome shotgun (WGS) entry which is preliminary data.</text>
</comment>